<feature type="domain" description="HTH tetR-type" evidence="4">
    <location>
        <begin position="26"/>
        <end position="90"/>
    </location>
</feature>
<sequence length="338" mass="36731">MGDVFSTGSDGGASYSQQRRARIRASEVRRRVLDVALERVEGIGLTIGFEHIVMDDLIREAGVPRSSTYRLWDSKEAFVADLLVEIASETSNKLADNETLAISEGILFANIDRLRSTDDRVRVMYEVIRVALEHNYRAVIESVPWQSYVGLSATLLSQMESSAREDIEQALRSGSSDFIDRMAEFHGWFSGILGYRLKAEWDGDYRPYAVVISAVVEGLGLRHLGNPQLVDATYRGPATIASDDPEWALPAIALVAILERFLEQDPDYDVEATVALLEAMKAQRETGAVTGIPGGSESDSEGEQAEGEQAEGSGDGARADGSDGDAPPHGVGVAHERG</sequence>
<dbReference type="InterPro" id="IPR001647">
    <property type="entry name" value="HTH_TetR"/>
</dbReference>
<dbReference type="AlphaFoldDB" id="A0AB39BJK9"/>
<dbReference type="RefSeq" id="WP_368498745.1">
    <property type="nucleotide sequence ID" value="NZ_CP162511.1"/>
</dbReference>
<protein>
    <submittedName>
        <fullName evidence="5">TetR/AcrR family transcriptional regulator</fullName>
    </submittedName>
</protein>
<feature type="region of interest" description="Disordered" evidence="3">
    <location>
        <begin position="288"/>
        <end position="338"/>
    </location>
</feature>
<reference evidence="5" key="1">
    <citation type="submission" date="2024-05" db="EMBL/GenBank/DDBJ databases">
        <title>Herbiconiux sp. A18JL235.</title>
        <authorList>
            <person name="Zhang G."/>
        </authorList>
    </citation>
    <scope>NUCLEOTIDE SEQUENCE</scope>
    <source>
        <strain evidence="5">A18JL235</strain>
    </source>
</reference>
<evidence type="ECO:0000256" key="2">
    <source>
        <dbReference type="PROSITE-ProRule" id="PRU00335"/>
    </source>
</evidence>
<evidence type="ECO:0000259" key="4">
    <source>
        <dbReference type="PROSITE" id="PS50977"/>
    </source>
</evidence>
<evidence type="ECO:0000256" key="3">
    <source>
        <dbReference type="SAM" id="MobiDB-lite"/>
    </source>
</evidence>
<organism evidence="5">
    <name type="scientific">Herbiconiux sp. A18JL235</name>
    <dbReference type="NCBI Taxonomy" id="3152363"/>
    <lineage>
        <taxon>Bacteria</taxon>
        <taxon>Bacillati</taxon>
        <taxon>Actinomycetota</taxon>
        <taxon>Actinomycetes</taxon>
        <taxon>Micrococcales</taxon>
        <taxon>Microbacteriaceae</taxon>
        <taxon>Herbiconiux</taxon>
    </lineage>
</organism>
<gene>
    <name evidence="5" type="ORF">ABFY20_04500</name>
</gene>
<dbReference type="GO" id="GO:0003677">
    <property type="term" value="F:DNA binding"/>
    <property type="evidence" value="ECO:0007669"/>
    <property type="project" value="UniProtKB-UniRule"/>
</dbReference>
<dbReference type="SUPFAM" id="SSF46689">
    <property type="entry name" value="Homeodomain-like"/>
    <property type="match status" value="1"/>
</dbReference>
<accession>A0AB39BJK9</accession>
<name>A0AB39BJK9_9MICO</name>
<feature type="DNA-binding region" description="H-T-H motif" evidence="2">
    <location>
        <begin position="53"/>
        <end position="72"/>
    </location>
</feature>
<proteinExistence type="predicted"/>
<dbReference type="Gene3D" id="1.10.357.10">
    <property type="entry name" value="Tetracycline Repressor, domain 2"/>
    <property type="match status" value="1"/>
</dbReference>
<dbReference type="InterPro" id="IPR009057">
    <property type="entry name" value="Homeodomain-like_sf"/>
</dbReference>
<evidence type="ECO:0000256" key="1">
    <source>
        <dbReference type="ARBA" id="ARBA00023125"/>
    </source>
</evidence>
<keyword evidence="1 2" id="KW-0238">DNA-binding</keyword>
<feature type="compositionally biased region" description="Acidic residues" evidence="3">
    <location>
        <begin position="298"/>
        <end position="309"/>
    </location>
</feature>
<dbReference type="PROSITE" id="PS50977">
    <property type="entry name" value="HTH_TETR_2"/>
    <property type="match status" value="1"/>
</dbReference>
<evidence type="ECO:0000313" key="5">
    <source>
        <dbReference type="EMBL" id="XDI06363.1"/>
    </source>
</evidence>
<dbReference type="EMBL" id="CP162511">
    <property type="protein sequence ID" value="XDI06363.1"/>
    <property type="molecule type" value="Genomic_DNA"/>
</dbReference>